<evidence type="ECO:0000313" key="2">
    <source>
        <dbReference type="Proteomes" id="UP000320722"/>
    </source>
</evidence>
<organism evidence="1 2">
    <name type="scientific">Gimesia chilikensis</name>
    <dbReference type="NCBI Taxonomy" id="2605989"/>
    <lineage>
        <taxon>Bacteria</taxon>
        <taxon>Pseudomonadati</taxon>
        <taxon>Planctomycetota</taxon>
        <taxon>Planctomycetia</taxon>
        <taxon>Planctomycetales</taxon>
        <taxon>Planctomycetaceae</taxon>
        <taxon>Gimesia</taxon>
    </lineage>
</organism>
<dbReference type="AlphaFoldDB" id="A0A517WKC8"/>
<name>A0A517WKC8_9PLAN</name>
<proteinExistence type="predicted"/>
<protein>
    <submittedName>
        <fullName evidence="1">Uncharacterized protein</fullName>
    </submittedName>
</protein>
<gene>
    <name evidence="1" type="ORF">V6x_54530</name>
</gene>
<evidence type="ECO:0000313" key="1">
    <source>
        <dbReference type="EMBL" id="QDU05712.1"/>
    </source>
</evidence>
<sequence length="134" mass="15013">MQCLLGVIDKHGKSLDLRKVYYYEGASHLELSAAIGLLIADHYYQIAAHEGDKGLATILDDVGEIEDQEIVDALADYSVEPNDPTVRELLMSPGVKAFSSSNQNDWPFLLCSPSQRITYMVCFIICKRLLFCIR</sequence>
<dbReference type="EMBL" id="CP036347">
    <property type="protein sequence ID" value="QDU05712.1"/>
    <property type="molecule type" value="Genomic_DNA"/>
</dbReference>
<dbReference type="RefSeq" id="WP_145044236.1">
    <property type="nucleotide sequence ID" value="NZ_CP036347.1"/>
</dbReference>
<dbReference type="Proteomes" id="UP000320722">
    <property type="component" value="Chromosome"/>
</dbReference>
<accession>A0A517WKC8</accession>
<reference evidence="1 2" key="1">
    <citation type="submission" date="2019-02" db="EMBL/GenBank/DDBJ databases">
        <title>Deep-cultivation of Planctomycetes and their phenomic and genomic characterization uncovers novel biology.</title>
        <authorList>
            <person name="Wiegand S."/>
            <person name="Jogler M."/>
            <person name="Boedeker C."/>
            <person name="Pinto D."/>
            <person name="Vollmers J."/>
            <person name="Rivas-Marin E."/>
            <person name="Kohn T."/>
            <person name="Peeters S.H."/>
            <person name="Heuer A."/>
            <person name="Rast P."/>
            <person name="Oberbeckmann S."/>
            <person name="Bunk B."/>
            <person name="Jeske O."/>
            <person name="Meyerdierks A."/>
            <person name="Storesund J.E."/>
            <person name="Kallscheuer N."/>
            <person name="Luecker S."/>
            <person name="Lage O.M."/>
            <person name="Pohl T."/>
            <person name="Merkel B.J."/>
            <person name="Hornburger P."/>
            <person name="Mueller R.-W."/>
            <person name="Bruemmer F."/>
            <person name="Labrenz M."/>
            <person name="Spormann A.M."/>
            <person name="Op den Camp H."/>
            <person name="Overmann J."/>
            <person name="Amann R."/>
            <person name="Jetten M.S.M."/>
            <person name="Mascher T."/>
            <person name="Medema M.H."/>
            <person name="Devos D.P."/>
            <person name="Kaster A.-K."/>
            <person name="Ovreas L."/>
            <person name="Rohde M."/>
            <person name="Galperin M.Y."/>
            <person name="Jogler C."/>
        </authorList>
    </citation>
    <scope>NUCLEOTIDE SEQUENCE [LARGE SCALE GENOMIC DNA]</scope>
    <source>
        <strain evidence="1 2">V6</strain>
    </source>
</reference>